<feature type="compositionally biased region" description="Low complexity" evidence="1">
    <location>
        <begin position="32"/>
        <end position="41"/>
    </location>
</feature>
<feature type="region of interest" description="Disordered" evidence="1">
    <location>
        <begin position="1"/>
        <end position="43"/>
    </location>
</feature>
<accession>A0ABN7URF3</accession>
<organism evidence="2 3">
    <name type="scientific">Gigaspora margarita</name>
    <dbReference type="NCBI Taxonomy" id="4874"/>
    <lineage>
        <taxon>Eukaryota</taxon>
        <taxon>Fungi</taxon>
        <taxon>Fungi incertae sedis</taxon>
        <taxon>Mucoromycota</taxon>
        <taxon>Glomeromycotina</taxon>
        <taxon>Glomeromycetes</taxon>
        <taxon>Diversisporales</taxon>
        <taxon>Gigasporaceae</taxon>
        <taxon>Gigaspora</taxon>
    </lineage>
</organism>
<feature type="compositionally biased region" description="Basic and acidic residues" evidence="1">
    <location>
        <begin position="1"/>
        <end position="19"/>
    </location>
</feature>
<proteinExistence type="predicted"/>
<protein>
    <submittedName>
        <fullName evidence="2">5570_t:CDS:1</fullName>
    </submittedName>
</protein>
<feature type="region of interest" description="Disordered" evidence="1">
    <location>
        <begin position="167"/>
        <end position="187"/>
    </location>
</feature>
<comment type="caution">
    <text evidence="2">The sequence shown here is derived from an EMBL/GenBank/DDBJ whole genome shotgun (WGS) entry which is preliminary data.</text>
</comment>
<dbReference type="Proteomes" id="UP000789901">
    <property type="component" value="Unassembled WGS sequence"/>
</dbReference>
<dbReference type="EMBL" id="CAJVQB010005246">
    <property type="protein sequence ID" value="CAG8656828.1"/>
    <property type="molecule type" value="Genomic_DNA"/>
</dbReference>
<evidence type="ECO:0000313" key="2">
    <source>
        <dbReference type="EMBL" id="CAG8656828.1"/>
    </source>
</evidence>
<reference evidence="2 3" key="1">
    <citation type="submission" date="2021-06" db="EMBL/GenBank/DDBJ databases">
        <authorList>
            <person name="Kallberg Y."/>
            <person name="Tangrot J."/>
            <person name="Rosling A."/>
        </authorList>
    </citation>
    <scope>NUCLEOTIDE SEQUENCE [LARGE SCALE GENOMIC DNA]</scope>
    <source>
        <strain evidence="2 3">120-4 pot B 10/14</strain>
    </source>
</reference>
<evidence type="ECO:0000256" key="1">
    <source>
        <dbReference type="SAM" id="MobiDB-lite"/>
    </source>
</evidence>
<gene>
    <name evidence="2" type="ORF">GMARGA_LOCUS9661</name>
</gene>
<sequence length="213" mass="24307">MDPRHVENDNCSEHKEDRNQTPVNPPLPPPGQNGNPNQEPLYINLNQAKRKQANKPMVQILPQARNVNLCDLDDTGYYPEGEDAFVTPVARHQPYSTQRPRRNLKKSENKTEKMLRANLPEVDPIIPHAHDTTTSSGSPTARARLHFTEKLMYLTYRNKTTKVPISTDSGSPIKAIEEPSESKETFDEFEYNEEALKEAEGFYTKEISDDDIF</sequence>
<name>A0ABN7URF3_GIGMA</name>
<keyword evidence="3" id="KW-1185">Reference proteome</keyword>
<feature type="compositionally biased region" description="Basic and acidic residues" evidence="1">
    <location>
        <begin position="175"/>
        <end position="186"/>
    </location>
</feature>
<evidence type="ECO:0000313" key="3">
    <source>
        <dbReference type="Proteomes" id="UP000789901"/>
    </source>
</evidence>